<dbReference type="CDD" id="cd00761">
    <property type="entry name" value="Glyco_tranf_GTA_type"/>
    <property type="match status" value="1"/>
</dbReference>
<dbReference type="InterPro" id="IPR029044">
    <property type="entry name" value="Nucleotide-diphossugar_trans"/>
</dbReference>
<proteinExistence type="inferred from homology"/>
<dbReference type="Pfam" id="PF00535">
    <property type="entry name" value="Glycos_transf_2"/>
    <property type="match status" value="1"/>
</dbReference>
<keyword evidence="5" id="KW-0472">Membrane</keyword>
<name>A0A6I4NZW2_9MICO</name>
<evidence type="ECO:0000256" key="8">
    <source>
        <dbReference type="ARBA" id="ARBA00038120"/>
    </source>
</evidence>
<evidence type="ECO:0000256" key="6">
    <source>
        <dbReference type="ARBA" id="ARBA00037281"/>
    </source>
</evidence>
<evidence type="ECO:0000256" key="9">
    <source>
        <dbReference type="ARBA" id="ARBA00040345"/>
    </source>
</evidence>
<gene>
    <name evidence="11" type="ORF">GB864_05505</name>
</gene>
<comment type="caution">
    <text evidence="11">The sequence shown here is derived from an EMBL/GenBank/DDBJ whole genome shotgun (WGS) entry which is preliminary data.</text>
</comment>
<feature type="domain" description="Glycosyltransferase 2-like" evidence="10">
    <location>
        <begin position="6"/>
        <end position="127"/>
    </location>
</feature>
<comment type="similarity">
    <text evidence="8">Belongs to the glycosyltransferase 2 family. CrtQ subfamily.</text>
</comment>
<dbReference type="PANTHER" id="PTHR43646">
    <property type="entry name" value="GLYCOSYLTRANSFERASE"/>
    <property type="match status" value="1"/>
</dbReference>
<protein>
    <recommendedName>
        <fullName evidence="9">4,4'-diaponeurosporenoate glycosyltransferase</fullName>
    </recommendedName>
</protein>
<dbReference type="Gene3D" id="3.90.550.10">
    <property type="entry name" value="Spore Coat Polysaccharide Biosynthesis Protein SpsA, Chain A"/>
    <property type="match status" value="1"/>
</dbReference>
<dbReference type="SUPFAM" id="SSF53448">
    <property type="entry name" value="Nucleotide-diphospho-sugar transferases"/>
    <property type="match status" value="1"/>
</dbReference>
<reference evidence="11 12" key="1">
    <citation type="submission" date="2019-12" db="EMBL/GenBank/DDBJ databases">
        <authorList>
            <person name="Kim Y.S."/>
        </authorList>
    </citation>
    <scope>NUCLEOTIDE SEQUENCE [LARGE SCALE GENOMIC DNA]</scope>
    <source>
        <strain evidence="11 12">MMS17-SY077</strain>
    </source>
</reference>
<dbReference type="PANTHER" id="PTHR43646:SF2">
    <property type="entry name" value="GLYCOSYLTRANSFERASE 2-LIKE DOMAIN-CONTAINING PROTEIN"/>
    <property type="match status" value="1"/>
</dbReference>
<keyword evidence="3" id="KW-0328">Glycosyltransferase</keyword>
<dbReference type="GO" id="GO:0016757">
    <property type="term" value="F:glycosyltransferase activity"/>
    <property type="evidence" value="ECO:0007669"/>
    <property type="project" value="UniProtKB-KW"/>
</dbReference>
<keyword evidence="2" id="KW-1003">Cell membrane</keyword>
<dbReference type="AlphaFoldDB" id="A0A6I4NZW2"/>
<evidence type="ECO:0000259" key="10">
    <source>
        <dbReference type="Pfam" id="PF00535"/>
    </source>
</evidence>
<evidence type="ECO:0000256" key="2">
    <source>
        <dbReference type="ARBA" id="ARBA00022475"/>
    </source>
</evidence>
<dbReference type="EMBL" id="WSTA01000017">
    <property type="protein sequence ID" value="MWB98005.1"/>
    <property type="molecule type" value="Genomic_DNA"/>
</dbReference>
<evidence type="ECO:0000313" key="11">
    <source>
        <dbReference type="EMBL" id="MWB98005.1"/>
    </source>
</evidence>
<evidence type="ECO:0000313" key="12">
    <source>
        <dbReference type="Proteomes" id="UP000438182"/>
    </source>
</evidence>
<dbReference type="Proteomes" id="UP000438182">
    <property type="component" value="Unassembled WGS sequence"/>
</dbReference>
<dbReference type="InterPro" id="IPR001173">
    <property type="entry name" value="Glyco_trans_2-like"/>
</dbReference>
<evidence type="ECO:0000256" key="1">
    <source>
        <dbReference type="ARBA" id="ARBA00004236"/>
    </source>
</evidence>
<comment type="function">
    <text evidence="6">Catalyzes the glycosylation of 4,4'-diaponeurosporenoate, i.e. the esterification of glucose at the C1'' position with the carboxyl group of 4,4'-diaponeurosporenic acid, to form glycosyl-4,4'-diaponeurosporenoate. This is a step in the biosynthesis of staphyloxanthin, an orange pigment present in most staphylococci strains.</text>
</comment>
<evidence type="ECO:0000256" key="7">
    <source>
        <dbReference type="ARBA" id="ARBA00037904"/>
    </source>
</evidence>
<comment type="subcellular location">
    <subcellularLocation>
        <location evidence="1">Cell membrane</location>
    </subcellularLocation>
</comment>
<accession>A0A6I4NZW2</accession>
<evidence type="ECO:0000256" key="5">
    <source>
        <dbReference type="ARBA" id="ARBA00023136"/>
    </source>
</evidence>
<dbReference type="RefSeq" id="WP_160423348.1">
    <property type="nucleotide sequence ID" value="NZ_WSTA01000017.1"/>
</dbReference>
<comment type="pathway">
    <text evidence="7">Carotenoid biosynthesis; staphyloxanthin biosynthesis; staphyloxanthin from farnesyl diphosphate: step 4/5.</text>
</comment>
<sequence length="249" mass="27821">MSTIAIVIPSLNDAEFLERCLRAIALQTRAPDEIIVVDNGSTDTTAEVARAGGARVVDEPRRGIWPASSAGFDAATSDYLARLDADSLPAQGWLAELERRMDAEDSPTVVTDSGVFYGNGPIVRWLGTNVYLGGYFWFCGLLLGHPPVFGSNFGLRRDAWLELRDVVHRDRADLHDDLDLAWMLRPGMDVVRDRDLVVGISARPFDTWPGFLRRVRMAFHTLAVLQRAWPLHRRARERRGAAPWRASGR</sequence>
<evidence type="ECO:0000256" key="3">
    <source>
        <dbReference type="ARBA" id="ARBA00022676"/>
    </source>
</evidence>
<keyword evidence="12" id="KW-1185">Reference proteome</keyword>
<keyword evidence="4 11" id="KW-0808">Transferase</keyword>
<evidence type="ECO:0000256" key="4">
    <source>
        <dbReference type="ARBA" id="ARBA00022679"/>
    </source>
</evidence>
<organism evidence="11 12">
    <name type="scientific">Agromyces seonyuensis</name>
    <dbReference type="NCBI Taxonomy" id="2662446"/>
    <lineage>
        <taxon>Bacteria</taxon>
        <taxon>Bacillati</taxon>
        <taxon>Actinomycetota</taxon>
        <taxon>Actinomycetes</taxon>
        <taxon>Micrococcales</taxon>
        <taxon>Microbacteriaceae</taxon>
        <taxon>Agromyces</taxon>
    </lineage>
</organism>
<dbReference type="GO" id="GO:0005886">
    <property type="term" value="C:plasma membrane"/>
    <property type="evidence" value="ECO:0007669"/>
    <property type="project" value="UniProtKB-SubCell"/>
</dbReference>